<dbReference type="SUPFAM" id="SSF50486">
    <property type="entry name" value="FMT C-terminal domain-like"/>
    <property type="match status" value="1"/>
</dbReference>
<dbReference type="InterPro" id="IPR036477">
    <property type="entry name" value="Formyl_transf_N_sf"/>
</dbReference>
<feature type="domain" description="Formyl transferase N-terminal" evidence="1">
    <location>
        <begin position="24"/>
        <end position="177"/>
    </location>
</feature>
<name>A0ABT6AY48_9BURK</name>
<dbReference type="Pfam" id="PF02911">
    <property type="entry name" value="Formyl_trans_C"/>
    <property type="match status" value="1"/>
</dbReference>
<evidence type="ECO:0000259" key="1">
    <source>
        <dbReference type="Pfam" id="PF00551"/>
    </source>
</evidence>
<dbReference type="PANTHER" id="PTHR11138:SF5">
    <property type="entry name" value="METHIONYL-TRNA FORMYLTRANSFERASE, MITOCHONDRIAL"/>
    <property type="match status" value="1"/>
</dbReference>
<accession>A0ABT6AY48</accession>
<dbReference type="EMBL" id="JARJLM010000521">
    <property type="protein sequence ID" value="MDF3837555.1"/>
    <property type="molecule type" value="Genomic_DNA"/>
</dbReference>
<dbReference type="InterPro" id="IPR005793">
    <property type="entry name" value="Formyl_trans_C"/>
</dbReference>
<organism evidence="3 4">
    <name type="scientific">Cupriavidus basilensis</name>
    <dbReference type="NCBI Taxonomy" id="68895"/>
    <lineage>
        <taxon>Bacteria</taxon>
        <taxon>Pseudomonadati</taxon>
        <taxon>Pseudomonadota</taxon>
        <taxon>Betaproteobacteria</taxon>
        <taxon>Burkholderiales</taxon>
        <taxon>Burkholderiaceae</taxon>
        <taxon>Cupriavidus</taxon>
    </lineage>
</organism>
<dbReference type="InterPro" id="IPR011034">
    <property type="entry name" value="Formyl_transferase-like_C_sf"/>
</dbReference>
<dbReference type="InterPro" id="IPR002376">
    <property type="entry name" value="Formyl_transf_N"/>
</dbReference>
<dbReference type="Gene3D" id="3.40.50.12230">
    <property type="match status" value="1"/>
</dbReference>
<evidence type="ECO:0000313" key="4">
    <source>
        <dbReference type="Proteomes" id="UP001216674"/>
    </source>
</evidence>
<comment type="caution">
    <text evidence="3">The sequence shown here is derived from an EMBL/GenBank/DDBJ whole genome shotgun (WGS) entry which is preliminary data.</text>
</comment>
<evidence type="ECO:0000313" key="3">
    <source>
        <dbReference type="EMBL" id="MDF3837555.1"/>
    </source>
</evidence>
<dbReference type="SUPFAM" id="SSF53328">
    <property type="entry name" value="Formyltransferase"/>
    <property type="match status" value="1"/>
</dbReference>
<proteinExistence type="predicted"/>
<dbReference type="RefSeq" id="WP_276267723.1">
    <property type="nucleotide sequence ID" value="NZ_JARJLM010000521.1"/>
</dbReference>
<dbReference type="NCBIfam" id="NF005414">
    <property type="entry name" value="PRK06988.1"/>
    <property type="match status" value="1"/>
</dbReference>
<dbReference type="PANTHER" id="PTHR11138">
    <property type="entry name" value="METHIONYL-TRNA FORMYLTRANSFERASE"/>
    <property type="match status" value="1"/>
</dbReference>
<dbReference type="Pfam" id="PF00551">
    <property type="entry name" value="Formyl_trans_N"/>
    <property type="match status" value="1"/>
</dbReference>
<evidence type="ECO:0000259" key="2">
    <source>
        <dbReference type="Pfam" id="PF02911"/>
    </source>
</evidence>
<feature type="domain" description="Formyl transferase C-terminal" evidence="2">
    <location>
        <begin position="202"/>
        <end position="289"/>
    </location>
</feature>
<sequence>MRAVVFAYHNVGDRCLRTLLARGVEVALVITHRDRPDENIWFRRVADTAAELGLPVMYGEDPADPALAAAVAAARPDAIFSFYYRAMIPAAVLGLAPQGAFNMHGSLLPKYRGRVPVNWAVLHGESETGATLHAMEAKPDAGYIVDQTPVPILPDDTAGEVFEKVTVAAEQTLWRALPAMMAGQIAQLPNRLAEGSYFSGRKPEDGRIDWQQPAAQVYNLIRAVAPPYPGAFTEVGGRRFVVARARRPHAGMPAALSQPASAALPGLHVIDGQIVGVCGDGGVILVRELLDDSAAAAPVPAGALSVFLTALSKEENR</sequence>
<protein>
    <submittedName>
        <fullName evidence="3">Formyltransferase</fullName>
    </submittedName>
</protein>
<reference evidence="3 4" key="1">
    <citation type="submission" date="2023-03" db="EMBL/GenBank/DDBJ databases">
        <title>Draft assemblies of triclosan tolerant bacteria isolated from returned activated sludge.</title>
        <authorList>
            <person name="Van Hamelsveld S."/>
        </authorList>
    </citation>
    <scope>NUCLEOTIDE SEQUENCE [LARGE SCALE GENOMIC DNA]</scope>
    <source>
        <strain evidence="3 4">GW210010_S58</strain>
    </source>
</reference>
<dbReference type="Proteomes" id="UP001216674">
    <property type="component" value="Unassembled WGS sequence"/>
</dbReference>
<keyword evidence="4" id="KW-1185">Reference proteome</keyword>
<gene>
    <name evidence="3" type="ORF">P3W85_32090</name>
</gene>